<evidence type="ECO:0000256" key="1">
    <source>
        <dbReference type="SAM" id="MobiDB-lite"/>
    </source>
</evidence>
<gene>
    <name evidence="2" type="ORF">AVDCRST_MAG41-987</name>
</gene>
<proteinExistence type="predicted"/>
<sequence>MRHHLAGRVRSVILLPLLLMAVLVGCGGEDTGTAAGTPAAGASSPGAAGGSASPAACPTENTRSFAKTRFVADLGGAAFLTKRYIYDPYQAGTFQKGADGRTAAVVKAGLAAAASAKLLSNARENALANPTLCKTVATPMASAIATLSGVTGALASGNLNALGTLGPALDSIRGAATKAGVDVPEREVGLSGS</sequence>
<reference evidence="2" key="1">
    <citation type="submission" date="2020-02" db="EMBL/GenBank/DDBJ databases">
        <authorList>
            <person name="Meier V. D."/>
        </authorList>
    </citation>
    <scope>NUCLEOTIDE SEQUENCE</scope>
    <source>
        <strain evidence="2">AVDCRST_MAG41</strain>
    </source>
</reference>
<feature type="region of interest" description="Disordered" evidence="1">
    <location>
        <begin position="36"/>
        <end position="55"/>
    </location>
</feature>
<organism evidence="2">
    <name type="scientific">uncultured Mycobacteriales bacterium</name>
    <dbReference type="NCBI Taxonomy" id="581187"/>
    <lineage>
        <taxon>Bacteria</taxon>
        <taxon>Bacillati</taxon>
        <taxon>Actinomycetota</taxon>
        <taxon>Actinomycetes</taxon>
        <taxon>Mycobacteriales</taxon>
        <taxon>environmental samples</taxon>
    </lineage>
</organism>
<accession>A0A6J4HNJ9</accession>
<name>A0A6J4HNJ9_9ACTN</name>
<evidence type="ECO:0000313" key="2">
    <source>
        <dbReference type="EMBL" id="CAA9227491.1"/>
    </source>
</evidence>
<dbReference type="AlphaFoldDB" id="A0A6J4HNJ9"/>
<dbReference type="PROSITE" id="PS51257">
    <property type="entry name" value="PROKAR_LIPOPROTEIN"/>
    <property type="match status" value="1"/>
</dbReference>
<evidence type="ECO:0008006" key="3">
    <source>
        <dbReference type="Google" id="ProtNLM"/>
    </source>
</evidence>
<protein>
    <recommendedName>
        <fullName evidence="3">Lipoprotein</fullName>
    </recommendedName>
</protein>
<dbReference type="EMBL" id="CADCTP010000083">
    <property type="protein sequence ID" value="CAA9227491.1"/>
    <property type="molecule type" value="Genomic_DNA"/>
</dbReference>